<proteinExistence type="predicted"/>
<dbReference type="Proteomes" id="UP000585258">
    <property type="component" value="Unassembled WGS sequence"/>
</dbReference>
<evidence type="ECO:0000313" key="2">
    <source>
        <dbReference type="Proteomes" id="UP000585258"/>
    </source>
</evidence>
<protein>
    <submittedName>
        <fullName evidence="1">Uncharacterized protein</fullName>
    </submittedName>
</protein>
<organism evidence="1 2">
    <name type="scientific">Clostridium gasigenes</name>
    <dbReference type="NCBI Taxonomy" id="94869"/>
    <lineage>
        <taxon>Bacteria</taxon>
        <taxon>Bacillati</taxon>
        <taxon>Bacillota</taxon>
        <taxon>Clostridia</taxon>
        <taxon>Eubacteriales</taxon>
        <taxon>Clostridiaceae</taxon>
        <taxon>Clostridium</taxon>
    </lineage>
</organism>
<gene>
    <name evidence="1" type="ORF">H7E68_18280</name>
</gene>
<name>A0A7X0SFJ4_9CLOT</name>
<comment type="caution">
    <text evidence="1">The sequence shown here is derived from an EMBL/GenBank/DDBJ whole genome shotgun (WGS) entry which is preliminary data.</text>
</comment>
<accession>A0A7X0SFJ4</accession>
<sequence>MFQNIYKYFKNNRKENGKIYEENESKYDTKLCGDKLNYKIKEVDLKTEDNGVIVAFSEIKVKDVYSYKIDNTNYDSLEIKNTFEKLKDFYYEKFTNIKILNEIVDRYIAGTNKEKLFEPIRVRILSMYLFNKAISKEKYSQLEMINIVKLRIQTESNDKVDNISSDSLEIKNTFKKLKDFYYEKFTNIKMLNEIIDRYIAVTNKEKLFEPIRVRILSMYLFNKAISKEKYSQLEMINIVKLRIQTESNDKVDNNNSDSLEIKNTFEKLNYKTKEVDLKPEDNDVILAFPEIKVKDVY</sequence>
<reference evidence="1 2" key="1">
    <citation type="submission" date="2020-08" db="EMBL/GenBank/DDBJ databases">
        <title>Clostridia isolated from Swiss meat.</title>
        <authorList>
            <person name="Wambui J."/>
            <person name="Stevens M.J.A."/>
            <person name="Stephan R."/>
        </authorList>
    </citation>
    <scope>NUCLEOTIDE SEQUENCE [LARGE SCALE GENOMIC DNA]</scope>
    <source>
        <strain evidence="1 2">CM001</strain>
    </source>
</reference>
<dbReference type="AlphaFoldDB" id="A0A7X0SFJ4"/>
<dbReference type="EMBL" id="JACKWY010000017">
    <property type="protein sequence ID" value="MBB6716635.1"/>
    <property type="molecule type" value="Genomic_DNA"/>
</dbReference>
<feature type="non-terminal residue" evidence="1">
    <location>
        <position position="297"/>
    </location>
</feature>
<dbReference type="RefSeq" id="WP_185165623.1">
    <property type="nucleotide sequence ID" value="NZ_JACKWY010000017.1"/>
</dbReference>
<evidence type="ECO:0000313" key="1">
    <source>
        <dbReference type="EMBL" id="MBB6716635.1"/>
    </source>
</evidence>